<feature type="domain" description="VOC" evidence="1">
    <location>
        <begin position="4"/>
        <end position="129"/>
    </location>
</feature>
<dbReference type="PROSITE" id="PS51819">
    <property type="entry name" value="VOC"/>
    <property type="match status" value="1"/>
</dbReference>
<dbReference type="InterPro" id="IPR037523">
    <property type="entry name" value="VOC_core"/>
</dbReference>
<evidence type="ECO:0000313" key="4">
    <source>
        <dbReference type="Proteomes" id="UP000199681"/>
    </source>
</evidence>
<dbReference type="EMBL" id="FOPW01000014">
    <property type="protein sequence ID" value="SFH77127.1"/>
    <property type="molecule type" value="Genomic_DNA"/>
</dbReference>
<evidence type="ECO:0000259" key="1">
    <source>
        <dbReference type="PROSITE" id="PS51819"/>
    </source>
</evidence>
<dbReference type="AlphaFoldDB" id="A0A1I3CRP8"/>
<evidence type="ECO:0000313" key="5">
    <source>
        <dbReference type="Proteomes" id="UP000297963"/>
    </source>
</evidence>
<evidence type="ECO:0000313" key="2">
    <source>
        <dbReference type="EMBL" id="SFH77127.1"/>
    </source>
</evidence>
<dbReference type="PANTHER" id="PTHR36503:SF1">
    <property type="entry name" value="BLR2520 PROTEIN"/>
    <property type="match status" value="1"/>
</dbReference>
<dbReference type="SUPFAM" id="SSF54593">
    <property type="entry name" value="Glyoxalase/Bleomycin resistance protein/Dihydroxybiphenyl dioxygenase"/>
    <property type="match status" value="1"/>
</dbReference>
<evidence type="ECO:0000313" key="3">
    <source>
        <dbReference type="EMBL" id="TFB87835.1"/>
    </source>
</evidence>
<dbReference type="Proteomes" id="UP000199681">
    <property type="component" value="Unassembled WGS sequence"/>
</dbReference>
<keyword evidence="4" id="KW-1185">Reference proteome</keyword>
<dbReference type="PANTHER" id="PTHR36503">
    <property type="entry name" value="BLR2520 PROTEIN"/>
    <property type="match status" value="1"/>
</dbReference>
<reference evidence="2 4" key="1">
    <citation type="submission" date="2016-10" db="EMBL/GenBank/DDBJ databases">
        <authorList>
            <person name="Varghese N."/>
            <person name="Submissions S."/>
        </authorList>
    </citation>
    <scope>NUCLEOTIDE SEQUENCE [LARGE SCALE GENOMIC DNA]</scope>
    <source>
        <strain evidence="2 4">GMCC 1.11211</strain>
    </source>
</reference>
<dbReference type="InterPro" id="IPR004360">
    <property type="entry name" value="Glyas_Fos-R_dOase_dom"/>
</dbReference>
<comment type="caution">
    <text evidence="3">The sequence shown here is derived from an EMBL/GenBank/DDBJ whole genome shotgun (WGS) entry which is preliminary data.</text>
</comment>
<protein>
    <submittedName>
        <fullName evidence="3">VOC family protein</fullName>
    </submittedName>
</protein>
<organism evidence="3 5">
    <name type="scientific">Cryobacterium levicorallinum</name>
    <dbReference type="NCBI Taxonomy" id="995038"/>
    <lineage>
        <taxon>Bacteria</taxon>
        <taxon>Bacillati</taxon>
        <taxon>Actinomycetota</taxon>
        <taxon>Actinomycetes</taxon>
        <taxon>Micrococcales</taxon>
        <taxon>Microbacteriaceae</taxon>
        <taxon>Cryobacterium</taxon>
    </lineage>
</organism>
<dbReference type="STRING" id="995038.SAMN05216274_11482"/>
<accession>A0A1I3CRP8</accession>
<dbReference type="EMBL" id="SOFE01000006">
    <property type="protein sequence ID" value="TFB87835.1"/>
    <property type="molecule type" value="Genomic_DNA"/>
</dbReference>
<dbReference type="Pfam" id="PF00903">
    <property type="entry name" value="Glyoxalase"/>
    <property type="match status" value="1"/>
</dbReference>
<dbReference type="Gene3D" id="3.10.180.10">
    <property type="entry name" value="2,3-Dihydroxybiphenyl 1,2-Dioxygenase, domain 1"/>
    <property type="match status" value="1"/>
</dbReference>
<gene>
    <name evidence="3" type="ORF">E3O11_03215</name>
    <name evidence="2" type="ORF">SAMN05216274_11482</name>
</gene>
<name>A0A1I3CRP8_9MICO</name>
<dbReference type="RefSeq" id="WP_092451521.1">
    <property type="nucleotide sequence ID" value="NZ_BKAC01000015.1"/>
</dbReference>
<dbReference type="InterPro" id="IPR029068">
    <property type="entry name" value="Glyas_Bleomycin-R_OHBP_Dase"/>
</dbReference>
<proteinExistence type="predicted"/>
<dbReference type="Proteomes" id="UP000297963">
    <property type="component" value="Unassembled WGS sequence"/>
</dbReference>
<reference evidence="3 5" key="2">
    <citation type="submission" date="2019-03" db="EMBL/GenBank/DDBJ databases">
        <title>Genomics of glacier-inhabiting Cryobacterium strains.</title>
        <authorList>
            <person name="Liu Q."/>
            <person name="Xin Y.-H."/>
        </authorList>
    </citation>
    <scope>NUCLEOTIDE SEQUENCE [LARGE SCALE GENOMIC DNA]</scope>
    <source>
        <strain evidence="3 5">Hh34</strain>
    </source>
</reference>
<sequence>MEQRVNFITLATSDLEAVRTFYRDGLGWTPLVDVPGEIVFFQVGPGLMLGLFDAEKFDADLQREHTTTGATGVTLSHNLDSRDEVTTTVAAMAAAGGTVLKPAQDGAFGGIFHGHVADPNGVIWEIAHNPGWHVDDDGTVSFG</sequence>